<dbReference type="AlphaFoldDB" id="A0A7W8J8Z7"/>
<dbReference type="InterPro" id="IPR032710">
    <property type="entry name" value="NTF2-like_dom_sf"/>
</dbReference>
<dbReference type="InterPro" id="IPR037401">
    <property type="entry name" value="SnoaL-like"/>
</dbReference>
<protein>
    <submittedName>
        <fullName evidence="2">Ketosteroid isomerase-like protein</fullName>
    </submittedName>
</protein>
<dbReference type="GO" id="GO:0016853">
    <property type="term" value="F:isomerase activity"/>
    <property type="evidence" value="ECO:0007669"/>
    <property type="project" value="UniProtKB-KW"/>
</dbReference>
<feature type="domain" description="SnoaL-like" evidence="1">
    <location>
        <begin position="15"/>
        <end position="114"/>
    </location>
</feature>
<evidence type="ECO:0000313" key="3">
    <source>
        <dbReference type="Proteomes" id="UP000569092"/>
    </source>
</evidence>
<accession>A0A7W8J8Z7</accession>
<dbReference type="EMBL" id="JACHDZ010000004">
    <property type="protein sequence ID" value="MBB5344858.1"/>
    <property type="molecule type" value="Genomic_DNA"/>
</dbReference>
<proteinExistence type="predicted"/>
<dbReference type="Gene3D" id="3.10.450.50">
    <property type="match status" value="1"/>
</dbReference>
<sequence>MSIATNPASATEMFEKFVAAINSHDVEALIRLMTTDHLFVDSLGNRVQGAASMKIGWHAYFAMCPDYAIAVRKTLAEFDTVMATGEAGGTIDNIAWQTPAAWLATISKGQVAEWRVFADNKPVYDILALRPRKQS</sequence>
<reference evidence="2 3" key="1">
    <citation type="submission" date="2020-08" db="EMBL/GenBank/DDBJ databases">
        <title>Genomic Encyclopedia of Type Strains, Phase IV (KMG-V): Genome sequencing to study the core and pangenomes of soil and plant-associated prokaryotes.</title>
        <authorList>
            <person name="Whitman W."/>
        </authorList>
    </citation>
    <scope>NUCLEOTIDE SEQUENCE [LARGE SCALE GENOMIC DNA]</scope>
    <source>
        <strain evidence="2 3">M8US30</strain>
    </source>
</reference>
<dbReference type="Pfam" id="PF12680">
    <property type="entry name" value="SnoaL_2"/>
    <property type="match status" value="1"/>
</dbReference>
<gene>
    <name evidence="2" type="ORF">HDF10_002844</name>
</gene>
<organism evidence="2 3">
    <name type="scientific">Tunturiibacter lichenicola</name>
    <dbReference type="NCBI Taxonomy" id="2051959"/>
    <lineage>
        <taxon>Bacteria</taxon>
        <taxon>Pseudomonadati</taxon>
        <taxon>Acidobacteriota</taxon>
        <taxon>Terriglobia</taxon>
        <taxon>Terriglobales</taxon>
        <taxon>Acidobacteriaceae</taxon>
        <taxon>Tunturiibacter</taxon>
    </lineage>
</organism>
<name>A0A7W8J8Z7_9BACT</name>
<evidence type="ECO:0000313" key="2">
    <source>
        <dbReference type="EMBL" id="MBB5344858.1"/>
    </source>
</evidence>
<dbReference type="SUPFAM" id="SSF54427">
    <property type="entry name" value="NTF2-like"/>
    <property type="match status" value="1"/>
</dbReference>
<comment type="caution">
    <text evidence="2">The sequence shown here is derived from an EMBL/GenBank/DDBJ whole genome shotgun (WGS) entry which is preliminary data.</text>
</comment>
<evidence type="ECO:0000259" key="1">
    <source>
        <dbReference type="Pfam" id="PF12680"/>
    </source>
</evidence>
<dbReference type="Proteomes" id="UP000569092">
    <property type="component" value="Unassembled WGS sequence"/>
</dbReference>